<dbReference type="SUPFAM" id="SSF47336">
    <property type="entry name" value="ACP-like"/>
    <property type="match status" value="1"/>
</dbReference>
<dbReference type="Pfam" id="PF00550">
    <property type="entry name" value="PP-binding"/>
    <property type="match status" value="1"/>
</dbReference>
<dbReference type="PROSITE" id="PS50075">
    <property type="entry name" value="CARRIER"/>
    <property type="match status" value="1"/>
</dbReference>
<protein>
    <submittedName>
        <fullName evidence="2">Phosphopantetheine-binding protein</fullName>
    </submittedName>
</protein>
<dbReference type="EMBL" id="JANWTC010000015">
    <property type="protein sequence ID" value="MCS5480667.1"/>
    <property type="molecule type" value="Genomic_DNA"/>
</dbReference>
<name>A0ABT2G312_9CORY</name>
<organism evidence="2 3">
    <name type="scientific">Corynebacterium lemuris</name>
    <dbReference type="NCBI Taxonomy" id="1859292"/>
    <lineage>
        <taxon>Bacteria</taxon>
        <taxon>Bacillati</taxon>
        <taxon>Actinomycetota</taxon>
        <taxon>Actinomycetes</taxon>
        <taxon>Mycobacteriales</taxon>
        <taxon>Corynebacteriaceae</taxon>
        <taxon>Corynebacterium</taxon>
    </lineage>
</organism>
<dbReference type="RefSeq" id="WP_259428723.1">
    <property type="nucleotide sequence ID" value="NZ_JANWTC010000015.1"/>
</dbReference>
<dbReference type="InterPro" id="IPR036736">
    <property type="entry name" value="ACP-like_sf"/>
</dbReference>
<proteinExistence type="predicted"/>
<keyword evidence="3" id="KW-1185">Reference proteome</keyword>
<gene>
    <name evidence="2" type="ORF">NYP18_13530</name>
</gene>
<accession>A0ABT2G312</accession>
<dbReference type="InterPro" id="IPR009081">
    <property type="entry name" value="PP-bd_ACP"/>
</dbReference>
<dbReference type="Gene3D" id="1.10.1200.10">
    <property type="entry name" value="ACP-like"/>
    <property type="match status" value="1"/>
</dbReference>
<evidence type="ECO:0000313" key="2">
    <source>
        <dbReference type="EMBL" id="MCS5480667.1"/>
    </source>
</evidence>
<reference evidence="2 3" key="1">
    <citation type="submission" date="2022-08" db="EMBL/GenBank/DDBJ databases">
        <title>YIM 101645 draft genome.</title>
        <authorList>
            <person name="Chen X."/>
        </authorList>
    </citation>
    <scope>NUCLEOTIDE SEQUENCE [LARGE SCALE GENOMIC DNA]</scope>
    <source>
        <strain evidence="2 3">YIM 101645</strain>
    </source>
</reference>
<comment type="caution">
    <text evidence="2">The sequence shown here is derived from an EMBL/GenBank/DDBJ whole genome shotgun (WGS) entry which is preliminary data.</text>
</comment>
<feature type="domain" description="Carrier" evidence="1">
    <location>
        <begin position="1"/>
        <end position="74"/>
    </location>
</feature>
<evidence type="ECO:0000259" key="1">
    <source>
        <dbReference type="PROSITE" id="PS50075"/>
    </source>
</evidence>
<dbReference type="Proteomes" id="UP001205965">
    <property type="component" value="Unassembled WGS sequence"/>
</dbReference>
<evidence type="ECO:0000313" key="3">
    <source>
        <dbReference type="Proteomes" id="UP001205965"/>
    </source>
</evidence>
<sequence>MLDSNRIITDIAEITGITPEQLDRGTVLADHGLDSLRLMTLIEDWRAEGVEIDYYEMFSLPTLGEWVDHLTPERL</sequence>